<protein>
    <recommendedName>
        <fullName evidence="3">Replicative helicase inhibitor G39P N-terminal domain-containing protein</fullName>
    </recommendedName>
</protein>
<dbReference type="Proteomes" id="UP000266552">
    <property type="component" value="Chromosome"/>
</dbReference>
<evidence type="ECO:0000313" key="2">
    <source>
        <dbReference type="Proteomes" id="UP000266552"/>
    </source>
</evidence>
<reference evidence="1 2" key="1">
    <citation type="submission" date="2018-09" db="EMBL/GenBank/DDBJ databases">
        <title>Genome Sequence of Paenibacillus lautus Strain E7593-69, Azo Dye-Degrading Bacteria, Isolated from Commercial Tattoo Inks.</title>
        <authorList>
            <person name="Nho S.W."/>
            <person name="Kim S.-J."/>
            <person name="Kweon O."/>
            <person name="Cerniglia C.E."/>
        </authorList>
    </citation>
    <scope>NUCLEOTIDE SEQUENCE [LARGE SCALE GENOMIC DNA]</scope>
    <source>
        <strain evidence="1 2">E7593-69</strain>
    </source>
</reference>
<dbReference type="Gene3D" id="1.10.8.200">
    <property type="entry name" value="Replisome organizer (g39p helicase loader/inhibitor protein)"/>
    <property type="match status" value="1"/>
</dbReference>
<organism evidence="1 2">
    <name type="scientific">Paenibacillus lautus</name>
    <name type="common">Bacillus lautus</name>
    <dbReference type="NCBI Taxonomy" id="1401"/>
    <lineage>
        <taxon>Bacteria</taxon>
        <taxon>Bacillati</taxon>
        <taxon>Bacillota</taxon>
        <taxon>Bacilli</taxon>
        <taxon>Bacillales</taxon>
        <taxon>Paenibacillaceae</taxon>
        <taxon>Paenibacillus</taxon>
    </lineage>
</organism>
<dbReference type="AlphaFoldDB" id="A0A385U0Q6"/>
<name>A0A385U0Q6_PAELA</name>
<proteinExistence type="predicted"/>
<gene>
    <name evidence="1" type="ORF">D5F53_29355</name>
</gene>
<dbReference type="EMBL" id="CP032412">
    <property type="protein sequence ID" value="AYB47155.1"/>
    <property type="molecule type" value="Genomic_DNA"/>
</dbReference>
<evidence type="ECO:0000313" key="1">
    <source>
        <dbReference type="EMBL" id="AYB47155.1"/>
    </source>
</evidence>
<keyword evidence="2" id="KW-1185">Reference proteome</keyword>
<sequence length="120" mass="14194">MEREDAKKLFRKLAASYPNWKVDKGIAEIWIEELEEADAEHAWANAKEHIRESKFAPTIADIVKPNPRVEANREIERTREYLKEQEEREKDVVPPPWEREGIDKMTWIRNEIRKAKGAAQ</sequence>
<evidence type="ECO:0008006" key="3">
    <source>
        <dbReference type="Google" id="ProtNLM"/>
    </source>
</evidence>
<dbReference type="KEGG" id="plw:D5F53_29355"/>
<dbReference type="RefSeq" id="WP_119850644.1">
    <property type="nucleotide sequence ID" value="NZ_CP032412.1"/>
</dbReference>
<accession>A0A385U0Q6</accession>